<proteinExistence type="predicted"/>
<evidence type="ECO:0000313" key="3">
    <source>
        <dbReference type="Proteomes" id="UP000294335"/>
    </source>
</evidence>
<organism evidence="2 3">
    <name type="scientific">Pseudomonas inefficax</name>
    <dbReference type="NCBI Taxonomy" id="2078786"/>
    <lineage>
        <taxon>Bacteria</taxon>
        <taxon>Pseudomonadati</taxon>
        <taxon>Pseudomonadota</taxon>
        <taxon>Gammaproteobacteria</taxon>
        <taxon>Pseudomonadales</taxon>
        <taxon>Pseudomonadaceae</taxon>
        <taxon>Pseudomonas</taxon>
    </lineage>
</organism>
<feature type="domain" description="DUF4123" evidence="1">
    <location>
        <begin position="30"/>
        <end position="142"/>
    </location>
</feature>
<dbReference type="Pfam" id="PF13503">
    <property type="entry name" value="DUF4123"/>
    <property type="match status" value="1"/>
</dbReference>
<evidence type="ECO:0000259" key="1">
    <source>
        <dbReference type="Pfam" id="PF13503"/>
    </source>
</evidence>
<protein>
    <recommendedName>
        <fullName evidence="1">DUF4123 domain-containing protein</fullName>
    </recommendedName>
</protein>
<dbReference type="EMBL" id="OPYN01000123">
    <property type="protein sequence ID" value="SPO61149.1"/>
    <property type="molecule type" value="Genomic_DNA"/>
</dbReference>
<evidence type="ECO:0000313" key="2">
    <source>
        <dbReference type="EMBL" id="SPO61149.1"/>
    </source>
</evidence>
<comment type="caution">
    <text evidence="2">The sequence shown here is derived from an EMBL/GenBank/DDBJ whole genome shotgun (WGS) entry which is preliminary data.</text>
</comment>
<gene>
    <name evidence="2" type="ORF">JV551A3_V1_1230045</name>
</gene>
<accession>A0AAQ1SUF4</accession>
<reference evidence="2 3" key="1">
    <citation type="submission" date="2018-02" db="EMBL/GenBank/DDBJ databases">
        <authorList>
            <person name="Dubost A."/>
        </authorList>
    </citation>
    <scope>NUCLEOTIDE SEQUENCE [LARGE SCALE GENOMIC DNA]</scope>
    <source>
        <strain evidence="3">JV551A3</strain>
    </source>
</reference>
<sequence length="200" mass="22535">MPLCREGRRMSLHQQLSEGSLYTGVVSASLFVLAEASANPGLLGRLEFHSTRHQCLWHLDHHTGLEKHAPLLFQLTAGSELDAWLGSLDGAFACTFAETTLPLEALARHLRRFGKVQEGRRRYFMRLGDPRSLSFYVGSLTQQPDTLARLFDHGRIRKLYFHDSRTGLALGAQPLFEQTESSIEREGCLAWLPLRHEVPA</sequence>
<keyword evidence="3" id="KW-1185">Reference proteome</keyword>
<dbReference type="InterPro" id="IPR025391">
    <property type="entry name" value="DUF4123"/>
</dbReference>
<dbReference type="Proteomes" id="UP000294335">
    <property type="component" value="Unassembled WGS sequence"/>
</dbReference>
<name>A0AAQ1SUF4_9PSED</name>
<dbReference type="AlphaFoldDB" id="A0AAQ1SUF4"/>